<dbReference type="EMBL" id="QLLG01000244">
    <property type="protein sequence ID" value="RMX65512.1"/>
    <property type="molecule type" value="Genomic_DNA"/>
</dbReference>
<reference evidence="4 5" key="1">
    <citation type="submission" date="2018-06" db="EMBL/GenBank/DDBJ databases">
        <title>Comparative genomics of downy mildews reveals potential adaptations to biotrophy.</title>
        <authorList>
            <person name="Fletcher K."/>
            <person name="Klosterman S.J."/>
            <person name="Derevnina L."/>
            <person name="Martin F."/>
            <person name="Koike S."/>
            <person name="Reyes Chin-Wo S."/>
            <person name="Mou B."/>
            <person name="Michelmore R."/>
        </authorList>
    </citation>
    <scope>NUCLEOTIDE SEQUENCE [LARGE SCALE GENOMIC DNA]</scope>
    <source>
        <strain evidence="3 5">R13</strain>
        <strain evidence="2 4">R14</strain>
    </source>
</reference>
<dbReference type="Proteomes" id="UP000286097">
    <property type="component" value="Unassembled WGS sequence"/>
</dbReference>
<dbReference type="VEuPathDB" id="FungiDB:DD237_003330"/>
<gene>
    <name evidence="3" type="ORF">DD237_003330</name>
    <name evidence="2" type="ORF">DD238_002912</name>
</gene>
<keyword evidence="4" id="KW-1185">Reference proteome</keyword>
<evidence type="ECO:0000313" key="2">
    <source>
        <dbReference type="EMBL" id="RMX65512.1"/>
    </source>
</evidence>
<dbReference type="EMBL" id="QKXF01000179">
    <property type="protein sequence ID" value="RQM14933.1"/>
    <property type="molecule type" value="Genomic_DNA"/>
</dbReference>
<evidence type="ECO:0000313" key="3">
    <source>
        <dbReference type="EMBL" id="RQM14933.1"/>
    </source>
</evidence>
<accession>A0A3M6VGS5</accession>
<proteinExistence type="predicted"/>
<evidence type="ECO:0000313" key="4">
    <source>
        <dbReference type="Proteomes" id="UP000282087"/>
    </source>
</evidence>
<name>A0A3M6VGS5_9STRA</name>
<evidence type="ECO:0000256" key="1">
    <source>
        <dbReference type="SAM" id="MobiDB-lite"/>
    </source>
</evidence>
<feature type="region of interest" description="Disordered" evidence="1">
    <location>
        <begin position="109"/>
        <end position="137"/>
    </location>
</feature>
<organism evidence="2 4">
    <name type="scientific">Peronospora effusa</name>
    <dbReference type="NCBI Taxonomy" id="542832"/>
    <lineage>
        <taxon>Eukaryota</taxon>
        <taxon>Sar</taxon>
        <taxon>Stramenopiles</taxon>
        <taxon>Oomycota</taxon>
        <taxon>Peronosporomycetes</taxon>
        <taxon>Peronosporales</taxon>
        <taxon>Peronosporaceae</taxon>
        <taxon>Peronospora</taxon>
    </lineage>
</organism>
<protein>
    <submittedName>
        <fullName evidence="2">Uncharacterized protein</fullName>
    </submittedName>
</protein>
<dbReference type="Proteomes" id="UP000282087">
    <property type="component" value="Unassembled WGS sequence"/>
</dbReference>
<feature type="compositionally biased region" description="Basic and acidic residues" evidence="1">
    <location>
        <begin position="113"/>
        <end position="127"/>
    </location>
</feature>
<comment type="caution">
    <text evidence="2">The sequence shown here is derived from an EMBL/GenBank/DDBJ whole genome shotgun (WGS) entry which is preliminary data.</text>
</comment>
<sequence length="137" mass="15670">MLTEQVFGMGTRPLLRYFGLTSTQEEDRELDEYVGNYLVAECTLSFHAELLFYVVSSSEDANQRLLSGDEEHDADTSFRPIAQSPSRQSISGIHGIWERLDENYLKPLFGGQPREKQHQSKKNDVKLNSRARTITKC</sequence>
<evidence type="ECO:0000313" key="5">
    <source>
        <dbReference type="Proteomes" id="UP000286097"/>
    </source>
</evidence>
<dbReference type="AlphaFoldDB" id="A0A3M6VGS5"/>